<proteinExistence type="predicted"/>
<reference evidence="1" key="2">
    <citation type="journal article" date="2015" name="Fish Shellfish Immunol.">
        <title>Early steps in the European eel (Anguilla anguilla)-Vibrio vulnificus interaction in the gills: Role of the RtxA13 toxin.</title>
        <authorList>
            <person name="Callol A."/>
            <person name="Pajuelo D."/>
            <person name="Ebbesson L."/>
            <person name="Teles M."/>
            <person name="MacKenzie S."/>
            <person name="Amaro C."/>
        </authorList>
    </citation>
    <scope>NUCLEOTIDE SEQUENCE</scope>
</reference>
<accession>A0A0E9XVG1</accession>
<dbReference type="AlphaFoldDB" id="A0A0E9XVG1"/>
<name>A0A0E9XVG1_ANGAN</name>
<protein>
    <submittedName>
        <fullName evidence="1">Uncharacterized protein</fullName>
    </submittedName>
</protein>
<evidence type="ECO:0000313" key="1">
    <source>
        <dbReference type="EMBL" id="JAI05826.1"/>
    </source>
</evidence>
<sequence>MGTTGCLMTLRIVMRSLSRSSLLREKFQMETLTGRITTLGLQGYLNVGTIILCDQLTSGGGK</sequence>
<dbReference type="EMBL" id="GBXM01002752">
    <property type="protein sequence ID" value="JAI05826.1"/>
    <property type="molecule type" value="Transcribed_RNA"/>
</dbReference>
<reference evidence="1" key="1">
    <citation type="submission" date="2014-11" db="EMBL/GenBank/DDBJ databases">
        <authorList>
            <person name="Amaro Gonzalez C."/>
        </authorList>
    </citation>
    <scope>NUCLEOTIDE SEQUENCE</scope>
</reference>
<organism evidence="1">
    <name type="scientific">Anguilla anguilla</name>
    <name type="common">European freshwater eel</name>
    <name type="synonym">Muraena anguilla</name>
    <dbReference type="NCBI Taxonomy" id="7936"/>
    <lineage>
        <taxon>Eukaryota</taxon>
        <taxon>Metazoa</taxon>
        <taxon>Chordata</taxon>
        <taxon>Craniata</taxon>
        <taxon>Vertebrata</taxon>
        <taxon>Euteleostomi</taxon>
        <taxon>Actinopterygii</taxon>
        <taxon>Neopterygii</taxon>
        <taxon>Teleostei</taxon>
        <taxon>Anguilliformes</taxon>
        <taxon>Anguillidae</taxon>
        <taxon>Anguilla</taxon>
    </lineage>
</organism>